<name>A0A644XYY2_9ZZZZ</name>
<evidence type="ECO:0000313" key="2">
    <source>
        <dbReference type="EMBL" id="MPM21465.1"/>
    </source>
</evidence>
<accession>A0A644XYY2</accession>
<keyword evidence="1" id="KW-0472">Membrane</keyword>
<protein>
    <submittedName>
        <fullName evidence="2">Uncharacterized protein</fullName>
    </submittedName>
</protein>
<organism evidence="2">
    <name type="scientific">bioreactor metagenome</name>
    <dbReference type="NCBI Taxonomy" id="1076179"/>
    <lineage>
        <taxon>unclassified sequences</taxon>
        <taxon>metagenomes</taxon>
        <taxon>ecological metagenomes</taxon>
    </lineage>
</organism>
<keyword evidence="1" id="KW-1133">Transmembrane helix</keyword>
<sequence length="219" mass="25499">MMRCILQIIQEQFSTNDGSRFQYVFCFRYQGLPVFELRFGRIENHQLLVWRIVIGENKNFTLIMVDDTEIRFKTRSYQYRFRIGLCEVFHQQRITGSRFVFKDEQEFFIFGNTGTTIPECKFFVFVDDFILVLCLSELVIKHLVILVFVGIFFSGFRFAVSRIVKTIALPGNTREFNPLDVVGQQFTAGNIHHENFVPVGAAFCDAVGQILTIFRKGSL</sequence>
<reference evidence="2" key="1">
    <citation type="submission" date="2019-08" db="EMBL/GenBank/DDBJ databases">
        <authorList>
            <person name="Kucharzyk K."/>
            <person name="Murdoch R.W."/>
            <person name="Higgins S."/>
            <person name="Loffler F."/>
        </authorList>
    </citation>
    <scope>NUCLEOTIDE SEQUENCE</scope>
</reference>
<keyword evidence="1" id="KW-0812">Transmembrane</keyword>
<gene>
    <name evidence="2" type="ORF">SDC9_67909</name>
</gene>
<proteinExistence type="predicted"/>
<evidence type="ECO:0000256" key="1">
    <source>
        <dbReference type="SAM" id="Phobius"/>
    </source>
</evidence>
<feature type="transmembrane region" description="Helical" evidence="1">
    <location>
        <begin position="129"/>
        <end position="153"/>
    </location>
</feature>
<dbReference type="EMBL" id="VSSQ01003595">
    <property type="protein sequence ID" value="MPM21465.1"/>
    <property type="molecule type" value="Genomic_DNA"/>
</dbReference>
<dbReference type="AlphaFoldDB" id="A0A644XYY2"/>
<comment type="caution">
    <text evidence="2">The sequence shown here is derived from an EMBL/GenBank/DDBJ whole genome shotgun (WGS) entry which is preliminary data.</text>
</comment>